<dbReference type="EMBL" id="CH473956">
    <property type="protein sequence ID" value="EDM17376.1"/>
    <property type="molecule type" value="Genomic_DNA"/>
</dbReference>
<protein>
    <submittedName>
        <fullName evidence="1">RCG39359, isoform CRA_a</fullName>
    </submittedName>
</protein>
<sequence>MELGVLIFGEWTASRSSSIMTLRTPL</sequence>
<proteinExistence type="predicted"/>
<name>A6I9F3_RAT</name>
<accession>A6I9F3</accession>
<organism evidence="1 2">
    <name type="scientific">Rattus norvegicus</name>
    <name type="common">Rat</name>
    <dbReference type="NCBI Taxonomy" id="10116"/>
    <lineage>
        <taxon>Eukaryota</taxon>
        <taxon>Metazoa</taxon>
        <taxon>Chordata</taxon>
        <taxon>Craniata</taxon>
        <taxon>Vertebrata</taxon>
        <taxon>Euteleostomi</taxon>
        <taxon>Mammalia</taxon>
        <taxon>Eutheria</taxon>
        <taxon>Euarchontoglires</taxon>
        <taxon>Glires</taxon>
        <taxon>Rodentia</taxon>
        <taxon>Myomorpha</taxon>
        <taxon>Muroidea</taxon>
        <taxon>Muridae</taxon>
        <taxon>Murinae</taxon>
        <taxon>Rattus</taxon>
    </lineage>
</organism>
<evidence type="ECO:0000313" key="2">
    <source>
        <dbReference type="Proteomes" id="UP000234681"/>
    </source>
</evidence>
<evidence type="ECO:0000313" key="1">
    <source>
        <dbReference type="EMBL" id="EDM17376.1"/>
    </source>
</evidence>
<dbReference type="AlphaFoldDB" id="A6I9F3"/>
<dbReference type="Proteomes" id="UP000234681">
    <property type="component" value="Chromosome 1"/>
</dbReference>
<gene>
    <name evidence="1" type="ORF">rCG_39359</name>
</gene>
<feature type="non-terminal residue" evidence="1">
    <location>
        <position position="26"/>
    </location>
</feature>
<reference evidence="1 2" key="1">
    <citation type="submission" date="2005-09" db="EMBL/GenBank/DDBJ databases">
        <authorList>
            <person name="Mural R.J."/>
            <person name="Li P.W."/>
            <person name="Adams M.D."/>
            <person name="Amanatides P.G."/>
            <person name="Baden-Tillson H."/>
            <person name="Barnstead M."/>
            <person name="Chin S.H."/>
            <person name="Dew I."/>
            <person name="Evans C.A."/>
            <person name="Ferriera S."/>
            <person name="Flanigan M."/>
            <person name="Fosler C."/>
            <person name="Glodek A."/>
            <person name="Gu Z."/>
            <person name="Holt R.A."/>
            <person name="Jennings D."/>
            <person name="Kraft C.L."/>
            <person name="Lu F."/>
            <person name="Nguyen T."/>
            <person name="Nusskern D.R."/>
            <person name="Pfannkoch C.M."/>
            <person name="Sitter C."/>
            <person name="Sutton G.G."/>
            <person name="Venter J.C."/>
            <person name="Wang Z."/>
            <person name="Woodage T."/>
            <person name="Zheng X.H."/>
            <person name="Zhong F."/>
        </authorList>
    </citation>
    <scope>NUCLEOTIDE SEQUENCE [LARGE SCALE GENOMIC DNA]</scope>
    <source>
        <strain>BN</strain>
        <strain evidence="2">Sprague-Dawley</strain>
    </source>
</reference>